<feature type="domain" description="KH type-2" evidence="3">
    <location>
        <begin position="17"/>
        <end position="59"/>
    </location>
</feature>
<dbReference type="Proteomes" id="UP000750197">
    <property type="component" value="Unassembled WGS sequence"/>
</dbReference>
<keyword evidence="1 2" id="KW-0694">RNA-binding</keyword>
<name>A0A8J7YP54_9ARCH</name>
<dbReference type="InterPro" id="IPR015946">
    <property type="entry name" value="KH_dom-like_a/b"/>
</dbReference>
<protein>
    <submittedName>
        <fullName evidence="4">KH domain-containing protein</fullName>
    </submittedName>
</protein>
<accession>A0A8J7YP54</accession>
<dbReference type="CDD" id="cd02411">
    <property type="entry name" value="KH-II_30S_S3_arch"/>
    <property type="match status" value="1"/>
</dbReference>
<sequence>MSGERKFINENTRRVLLKEYMMKEVDRAGFGGIDIQRTPLGTRVTLITERPGLVIGRKG</sequence>
<dbReference type="AlphaFoldDB" id="A0A8J7YP54"/>
<dbReference type="Pfam" id="PF07650">
    <property type="entry name" value="KH_2"/>
    <property type="match status" value="1"/>
</dbReference>
<feature type="non-terminal residue" evidence="4">
    <location>
        <position position="59"/>
    </location>
</feature>
<dbReference type="InterPro" id="IPR004044">
    <property type="entry name" value="KH_dom_type_2"/>
</dbReference>
<gene>
    <name evidence="4" type="ORF">KIY12_06355</name>
</gene>
<evidence type="ECO:0000259" key="3">
    <source>
        <dbReference type="PROSITE" id="PS50823"/>
    </source>
</evidence>
<evidence type="ECO:0000256" key="2">
    <source>
        <dbReference type="PROSITE-ProRule" id="PRU00118"/>
    </source>
</evidence>
<evidence type="ECO:0000313" key="5">
    <source>
        <dbReference type="Proteomes" id="UP000750197"/>
    </source>
</evidence>
<proteinExistence type="predicted"/>
<dbReference type="PROSITE" id="PS50823">
    <property type="entry name" value="KH_TYPE_2"/>
    <property type="match status" value="1"/>
</dbReference>
<dbReference type="SUPFAM" id="SSF54814">
    <property type="entry name" value="Prokaryotic type KH domain (KH-domain type II)"/>
    <property type="match status" value="1"/>
</dbReference>
<comment type="caution">
    <text evidence="4">The sequence shown here is derived from an EMBL/GenBank/DDBJ whole genome shotgun (WGS) entry which is preliminary data.</text>
</comment>
<dbReference type="GO" id="GO:0003723">
    <property type="term" value="F:RNA binding"/>
    <property type="evidence" value="ECO:0007669"/>
    <property type="project" value="UniProtKB-UniRule"/>
</dbReference>
<dbReference type="Gene3D" id="3.30.300.20">
    <property type="match status" value="1"/>
</dbReference>
<organism evidence="4 5">
    <name type="scientific">Candidatus Sysuiplasma superficiale</name>
    <dbReference type="NCBI Taxonomy" id="2823368"/>
    <lineage>
        <taxon>Archaea</taxon>
        <taxon>Methanobacteriati</taxon>
        <taxon>Thermoplasmatota</taxon>
        <taxon>Thermoplasmata</taxon>
        <taxon>Candidatus Sysuiplasmatales</taxon>
        <taxon>Candidatus Sysuiplasmataceae</taxon>
        <taxon>Candidatus Sysuiplasma</taxon>
    </lineage>
</organism>
<dbReference type="InterPro" id="IPR009019">
    <property type="entry name" value="KH_sf_prok-type"/>
</dbReference>
<evidence type="ECO:0000313" key="4">
    <source>
        <dbReference type="EMBL" id="MBX8644323.1"/>
    </source>
</evidence>
<evidence type="ECO:0000256" key="1">
    <source>
        <dbReference type="ARBA" id="ARBA00022884"/>
    </source>
</evidence>
<dbReference type="EMBL" id="JAHEAC010000054">
    <property type="protein sequence ID" value="MBX8644323.1"/>
    <property type="molecule type" value="Genomic_DNA"/>
</dbReference>
<reference evidence="4" key="1">
    <citation type="submission" date="2021-05" db="EMBL/GenBank/DDBJ databases">
        <title>Genomic insights into ecological role and evolution of a novel Thermoplasmata order Candidatus Sysuiplasmatales.</title>
        <authorList>
            <person name="Yuan Y."/>
        </authorList>
    </citation>
    <scope>NUCLEOTIDE SEQUENCE</scope>
    <source>
        <strain evidence="4">TUT19-bin139</strain>
    </source>
</reference>